<evidence type="ECO:0000313" key="4">
    <source>
        <dbReference type="Proteomes" id="UP001374579"/>
    </source>
</evidence>
<organism evidence="3 4">
    <name type="scientific">Littorina saxatilis</name>
    <dbReference type="NCBI Taxonomy" id="31220"/>
    <lineage>
        <taxon>Eukaryota</taxon>
        <taxon>Metazoa</taxon>
        <taxon>Spiralia</taxon>
        <taxon>Lophotrochozoa</taxon>
        <taxon>Mollusca</taxon>
        <taxon>Gastropoda</taxon>
        <taxon>Caenogastropoda</taxon>
        <taxon>Littorinimorpha</taxon>
        <taxon>Littorinoidea</taxon>
        <taxon>Littorinidae</taxon>
        <taxon>Littorina</taxon>
    </lineage>
</organism>
<feature type="region of interest" description="Disordered" evidence="1">
    <location>
        <begin position="136"/>
        <end position="230"/>
    </location>
</feature>
<keyword evidence="4" id="KW-1185">Reference proteome</keyword>
<evidence type="ECO:0000256" key="2">
    <source>
        <dbReference type="SAM" id="Phobius"/>
    </source>
</evidence>
<keyword evidence="2" id="KW-1133">Transmembrane helix</keyword>
<name>A0AAN9G8F0_9CAEN</name>
<feature type="compositionally biased region" description="Polar residues" evidence="1">
    <location>
        <begin position="182"/>
        <end position="207"/>
    </location>
</feature>
<protein>
    <submittedName>
        <fullName evidence="3">Uncharacterized protein</fullName>
    </submittedName>
</protein>
<comment type="caution">
    <text evidence="3">The sequence shown here is derived from an EMBL/GenBank/DDBJ whole genome shotgun (WGS) entry which is preliminary data.</text>
</comment>
<reference evidence="3 4" key="1">
    <citation type="submission" date="2024-02" db="EMBL/GenBank/DDBJ databases">
        <title>Chromosome-scale genome assembly of the rough periwinkle Littorina saxatilis.</title>
        <authorList>
            <person name="De Jode A."/>
            <person name="Faria R."/>
            <person name="Formenti G."/>
            <person name="Sims Y."/>
            <person name="Smith T.P."/>
            <person name="Tracey A."/>
            <person name="Wood J.M.D."/>
            <person name="Zagrodzka Z.B."/>
            <person name="Johannesson K."/>
            <person name="Butlin R.K."/>
            <person name="Leder E.H."/>
        </authorList>
    </citation>
    <scope>NUCLEOTIDE SEQUENCE [LARGE SCALE GENOMIC DNA]</scope>
    <source>
        <strain evidence="3">Snail1</strain>
        <tissue evidence="3">Muscle</tissue>
    </source>
</reference>
<gene>
    <name evidence="3" type="ORF">V1264_003024</name>
</gene>
<proteinExistence type="predicted"/>
<dbReference type="AlphaFoldDB" id="A0AAN9G8F0"/>
<accession>A0AAN9G8F0</accession>
<feature type="region of interest" description="Disordered" evidence="1">
    <location>
        <begin position="47"/>
        <end position="97"/>
    </location>
</feature>
<feature type="compositionally biased region" description="Basic and acidic residues" evidence="1">
    <location>
        <begin position="169"/>
        <end position="181"/>
    </location>
</feature>
<keyword evidence="2" id="KW-0812">Transmembrane</keyword>
<feature type="compositionally biased region" description="Polar residues" evidence="1">
    <location>
        <begin position="82"/>
        <end position="91"/>
    </location>
</feature>
<evidence type="ECO:0000313" key="3">
    <source>
        <dbReference type="EMBL" id="KAK7098792.1"/>
    </source>
</evidence>
<feature type="region of interest" description="Disordered" evidence="1">
    <location>
        <begin position="246"/>
        <end position="276"/>
    </location>
</feature>
<dbReference type="Proteomes" id="UP001374579">
    <property type="component" value="Unassembled WGS sequence"/>
</dbReference>
<feature type="transmembrane region" description="Helical" evidence="2">
    <location>
        <begin position="12"/>
        <end position="36"/>
    </location>
</feature>
<feature type="compositionally biased region" description="Basic and acidic residues" evidence="1">
    <location>
        <begin position="261"/>
        <end position="273"/>
    </location>
</feature>
<keyword evidence="2" id="KW-0472">Membrane</keyword>
<evidence type="ECO:0000256" key="1">
    <source>
        <dbReference type="SAM" id="MobiDB-lite"/>
    </source>
</evidence>
<dbReference type="EMBL" id="JBAMIC010000012">
    <property type="protein sequence ID" value="KAK7098792.1"/>
    <property type="molecule type" value="Genomic_DNA"/>
</dbReference>
<sequence>MTVGDGDSDSNVGVIVGASVAAVAAVVVFVIILIAYRRKVYARKPKGGKRNLIGKSAPAGADNPALGPDDPYELAEDGAPGQNRNSHQANGTLDDDYSCIGDTQHVATGVHGMNTAPAKPDPKDVYSVVNKPDKKISTQGNSLAKTVGDKPVLPNPNDVYSVVNKKGKKPDLAPKPGHSDTEYNTISHKANDNSSQKAAGDATTDTYNRIGGVASLGSKGKSQESALAEKGSLVDEYNTLDFADTRQNASRKETSGAARAAYDHVRNDPDDPYSKTQIGKRNVVIGSDYDHVKP</sequence>